<organism evidence="2 3">
    <name type="scientific">Hermanssonia centrifuga</name>
    <dbReference type="NCBI Taxonomy" id="98765"/>
    <lineage>
        <taxon>Eukaryota</taxon>
        <taxon>Fungi</taxon>
        <taxon>Dikarya</taxon>
        <taxon>Basidiomycota</taxon>
        <taxon>Agaricomycotina</taxon>
        <taxon>Agaricomycetes</taxon>
        <taxon>Polyporales</taxon>
        <taxon>Meruliaceae</taxon>
        <taxon>Hermanssonia</taxon>
    </lineage>
</organism>
<feature type="region of interest" description="Disordered" evidence="1">
    <location>
        <begin position="185"/>
        <end position="221"/>
    </location>
</feature>
<evidence type="ECO:0000256" key="1">
    <source>
        <dbReference type="SAM" id="MobiDB-lite"/>
    </source>
</evidence>
<dbReference type="OrthoDB" id="3253416at2759"/>
<evidence type="ECO:0000313" key="3">
    <source>
        <dbReference type="Proteomes" id="UP000186601"/>
    </source>
</evidence>
<dbReference type="Proteomes" id="UP000186601">
    <property type="component" value="Unassembled WGS sequence"/>
</dbReference>
<name>A0A2R6NZU7_9APHY</name>
<protein>
    <submittedName>
        <fullName evidence="2">Uncharacterized protein</fullName>
    </submittedName>
</protein>
<sequence length="238" mass="26904">IEDFHEPQAIYTAGATHFVKNILRMEPATLTMKFESNVVSTVGTEARLPGASVRFNKTQTVSNARSYVQEGFSTLFRQKHIDSSHQVTGSVDMILRRKDVHIIRKGKEKEIKMNYDNYEAKIVERYGVALVGYPCRLVNPANLGRTDLEKVVAAFKDGTCRWEKLSTSQLDARIKRNRARQAAGEEVYKARKVKSRKEKGNPKSAETINSDDDEDTEGDHNQALDIYQSILLIPEATE</sequence>
<evidence type="ECO:0000313" key="2">
    <source>
        <dbReference type="EMBL" id="PSR81682.1"/>
    </source>
</evidence>
<proteinExistence type="predicted"/>
<gene>
    <name evidence="2" type="ORF">PHLCEN_2v6301</name>
</gene>
<reference evidence="2 3" key="1">
    <citation type="submission" date="2018-02" db="EMBL/GenBank/DDBJ databases">
        <title>Genome sequence of the basidiomycete white-rot fungus Phlebia centrifuga.</title>
        <authorList>
            <person name="Granchi Z."/>
            <person name="Peng M."/>
            <person name="de Vries R.P."/>
            <person name="Hilden K."/>
            <person name="Makela M.R."/>
            <person name="Grigoriev I."/>
            <person name="Riley R."/>
        </authorList>
    </citation>
    <scope>NUCLEOTIDE SEQUENCE [LARGE SCALE GENOMIC DNA]</scope>
    <source>
        <strain evidence="2 3">FBCC195</strain>
    </source>
</reference>
<comment type="caution">
    <text evidence="2">The sequence shown here is derived from an EMBL/GenBank/DDBJ whole genome shotgun (WGS) entry which is preliminary data.</text>
</comment>
<keyword evidence="3" id="KW-1185">Reference proteome</keyword>
<dbReference type="EMBL" id="MLYV02000610">
    <property type="protein sequence ID" value="PSR81682.1"/>
    <property type="molecule type" value="Genomic_DNA"/>
</dbReference>
<accession>A0A2R6NZU7</accession>
<dbReference type="AlphaFoldDB" id="A0A2R6NZU7"/>
<feature type="non-terminal residue" evidence="2">
    <location>
        <position position="1"/>
    </location>
</feature>